<proteinExistence type="predicted"/>
<evidence type="ECO:0000313" key="2">
    <source>
        <dbReference type="Proteomes" id="UP001163324"/>
    </source>
</evidence>
<dbReference type="EMBL" id="CM047942">
    <property type="protein sequence ID" value="KAI9901198.1"/>
    <property type="molecule type" value="Genomic_DNA"/>
</dbReference>
<dbReference type="Proteomes" id="UP001163324">
    <property type="component" value="Chromosome 3"/>
</dbReference>
<name>A0ACC0V4R5_9HYPO</name>
<evidence type="ECO:0000313" key="1">
    <source>
        <dbReference type="EMBL" id="KAI9901198.1"/>
    </source>
</evidence>
<sequence>MSRTLSEDGNSPGEKYPILKLNDNLHVAIGDSFEPSPSSRIEDASRFEYCCAKYPKLLRLLIILPHQHPDEPLETIMFHADLDEVPFQALSHTSEDKSLIHPMHVNGRRLNVSESLYRALCDVRNIADSTTFSIVWAEAICINQGDVVDRETHLRLARDIFTSAHVTLAHLGGTSEQQEKAFEAVDILYEACKYDEFRDRLEQDELDLSSLNHLSIDDKDLHIPQENRLELTRLFSHHWFERIWNWQEVGLSKKLCIMYGGAMRTWGTIADVAWCLYQLRWETSVSGNCLVPGMSRDDLKHYHILHLDEHRDGAIHGATFSLLSLLTESQHFTAASPLDRVYALYSHIGNSREQDIVQAFFDYQMPKLRLYLNIALNCMLSHRTLDALHLVHNQVEGEWPSFVADLSRKENVRILGSRNGRRTWEYHACGETALQLSVINHTGQTKEGIPFFNDEVRISVKGLQVDEIRAVGSEMKGPALGTTPFLADWVNTALIAEDDKFYTTADLCRPRDFSHNSEGGDSIEVGKTSDPSNIWMSRRTSLAGTSKVRSQSRTRGEPGSSEARSYLRNAFTPSLVNGLQALDLEARGERGGDGDGELDPAGELPHDQGYPIGDISVVEAFWRTLIKNQDENHGKARSEFGKTHFEPWFSAMAGPVSRMLEALAHGQSEAGPRPEPLFNDLVHMSCNGTRMMKTKKGLIGTVPRSAEPGDLVCVLYGGQTPFILRRDVRGTGMYRLVGDAYVHGIMDGEALDMGLREARFEIF</sequence>
<organism evidence="1 2">
    <name type="scientific">Trichothecium roseum</name>
    <dbReference type="NCBI Taxonomy" id="47278"/>
    <lineage>
        <taxon>Eukaryota</taxon>
        <taxon>Fungi</taxon>
        <taxon>Dikarya</taxon>
        <taxon>Ascomycota</taxon>
        <taxon>Pezizomycotina</taxon>
        <taxon>Sordariomycetes</taxon>
        <taxon>Hypocreomycetidae</taxon>
        <taxon>Hypocreales</taxon>
        <taxon>Hypocreales incertae sedis</taxon>
        <taxon>Trichothecium</taxon>
    </lineage>
</organism>
<accession>A0ACC0V4R5</accession>
<keyword evidence="2" id="KW-1185">Reference proteome</keyword>
<reference evidence="1" key="1">
    <citation type="submission" date="2022-10" db="EMBL/GenBank/DDBJ databases">
        <title>Complete Genome of Trichothecium roseum strain YXFP-22015, a Plant Pathogen Isolated from Citrus.</title>
        <authorList>
            <person name="Wang Y."/>
            <person name="Zhu L."/>
        </authorList>
    </citation>
    <scope>NUCLEOTIDE SEQUENCE</scope>
    <source>
        <strain evidence="1">YXFP-22015</strain>
    </source>
</reference>
<gene>
    <name evidence="1" type="ORF">N3K66_003015</name>
</gene>
<comment type="caution">
    <text evidence="1">The sequence shown here is derived from an EMBL/GenBank/DDBJ whole genome shotgun (WGS) entry which is preliminary data.</text>
</comment>
<protein>
    <submittedName>
        <fullName evidence="1">Uncharacterized protein</fullName>
    </submittedName>
</protein>